<protein>
    <submittedName>
        <fullName evidence="2">DUF2690 domain-containing protein</fullName>
    </submittedName>
</protein>
<evidence type="ECO:0000256" key="1">
    <source>
        <dbReference type="SAM" id="SignalP"/>
    </source>
</evidence>
<evidence type="ECO:0000313" key="3">
    <source>
        <dbReference type="Proteomes" id="UP001582793"/>
    </source>
</evidence>
<dbReference type="RefSeq" id="WP_375735546.1">
    <property type="nucleotide sequence ID" value="NZ_JBCGDC010000072.1"/>
</dbReference>
<comment type="caution">
    <text evidence="2">The sequence shown here is derived from an EMBL/GenBank/DDBJ whole genome shotgun (WGS) entry which is preliminary data.</text>
</comment>
<dbReference type="EMBL" id="JBCGDC010000072">
    <property type="protein sequence ID" value="MFB6395908.1"/>
    <property type="molecule type" value="Genomic_DNA"/>
</dbReference>
<feature type="signal peptide" evidence="1">
    <location>
        <begin position="1"/>
        <end position="25"/>
    </location>
</feature>
<gene>
    <name evidence="2" type="ORF">AAFH96_22740</name>
</gene>
<reference evidence="2 3" key="1">
    <citation type="submission" date="2024-04" db="EMBL/GenBank/DDBJ databases">
        <title>Polymorphospora sp. isolated from Baiyangdian Lake in Xiong'an New Area.</title>
        <authorList>
            <person name="Zhang X."/>
            <person name="Liu J."/>
        </authorList>
    </citation>
    <scope>NUCLEOTIDE SEQUENCE [LARGE SCALE GENOMIC DNA]</scope>
    <source>
        <strain evidence="2 3">2-325</strain>
    </source>
</reference>
<dbReference type="Proteomes" id="UP001582793">
    <property type="component" value="Unassembled WGS sequence"/>
</dbReference>
<keyword evidence="3" id="KW-1185">Reference proteome</keyword>
<accession>A0ABV5CV79</accession>
<feature type="chain" id="PRO_5046279016" evidence="1">
    <location>
        <begin position="26"/>
        <end position="150"/>
    </location>
</feature>
<sequence>MNRRLLAAILAGLLMSIGIAVPAQAALCHQSSCNGQDPGAKQCNDTSSGNLASFYYNGSDPYLAGVLLELRRSRNCDAAWARTTGLDCLPMWRPCGFVLQVQGGTEQLGGGPGGGQKWTNMWSFRQYVRACFIIWTTDDSYRTDGCTGWH</sequence>
<evidence type="ECO:0000313" key="2">
    <source>
        <dbReference type="EMBL" id="MFB6395908.1"/>
    </source>
</evidence>
<name>A0ABV5CV79_9ACTN</name>
<organism evidence="2 3">
    <name type="scientific">Polymorphospora lycopeni</name>
    <dbReference type="NCBI Taxonomy" id="3140240"/>
    <lineage>
        <taxon>Bacteria</taxon>
        <taxon>Bacillati</taxon>
        <taxon>Actinomycetota</taxon>
        <taxon>Actinomycetes</taxon>
        <taxon>Micromonosporales</taxon>
        <taxon>Micromonosporaceae</taxon>
        <taxon>Polymorphospora</taxon>
    </lineage>
</organism>
<proteinExistence type="predicted"/>
<keyword evidence="1" id="KW-0732">Signal</keyword>